<dbReference type="EMBL" id="NHYD01002287">
    <property type="protein sequence ID" value="PPQ87402.1"/>
    <property type="molecule type" value="Genomic_DNA"/>
</dbReference>
<evidence type="ECO:0000256" key="1">
    <source>
        <dbReference type="SAM" id="MobiDB-lite"/>
    </source>
</evidence>
<keyword evidence="3" id="KW-1185">Reference proteome</keyword>
<organism evidence="2 3">
    <name type="scientific">Psilocybe cyanescens</name>
    <dbReference type="NCBI Taxonomy" id="93625"/>
    <lineage>
        <taxon>Eukaryota</taxon>
        <taxon>Fungi</taxon>
        <taxon>Dikarya</taxon>
        <taxon>Basidiomycota</taxon>
        <taxon>Agaricomycotina</taxon>
        <taxon>Agaricomycetes</taxon>
        <taxon>Agaricomycetidae</taxon>
        <taxon>Agaricales</taxon>
        <taxon>Agaricineae</taxon>
        <taxon>Strophariaceae</taxon>
        <taxon>Psilocybe</taxon>
    </lineage>
</organism>
<accession>A0A409X9G9</accession>
<dbReference type="Proteomes" id="UP000283269">
    <property type="component" value="Unassembled WGS sequence"/>
</dbReference>
<name>A0A409X9G9_PSICY</name>
<sequence>MTSSAPLRRSSRTKKSVNFKEDSTFPDGPARTHVEQWVSLLNQEAFLSDDLARVDDILVHCIFATKRAPKFYRALLPTRAFFEDELPLPNEAAMDIYQTYLHRAKASSDSPSVALEVVNAITKKYPSIFYGPNDKKILKQ</sequence>
<dbReference type="AlphaFoldDB" id="A0A409X9G9"/>
<dbReference type="OrthoDB" id="3265353at2759"/>
<dbReference type="InParanoid" id="A0A409X9G9"/>
<reference evidence="2 3" key="1">
    <citation type="journal article" date="2018" name="Evol. Lett.">
        <title>Horizontal gene cluster transfer increased hallucinogenic mushroom diversity.</title>
        <authorList>
            <person name="Reynolds H.T."/>
            <person name="Vijayakumar V."/>
            <person name="Gluck-Thaler E."/>
            <person name="Korotkin H.B."/>
            <person name="Matheny P.B."/>
            <person name="Slot J.C."/>
        </authorList>
    </citation>
    <scope>NUCLEOTIDE SEQUENCE [LARGE SCALE GENOMIC DNA]</scope>
    <source>
        <strain evidence="2 3">2631</strain>
    </source>
</reference>
<protein>
    <submittedName>
        <fullName evidence="2">Uncharacterized protein</fullName>
    </submittedName>
</protein>
<feature type="region of interest" description="Disordered" evidence="1">
    <location>
        <begin position="1"/>
        <end position="27"/>
    </location>
</feature>
<comment type="caution">
    <text evidence="2">The sequence shown here is derived from an EMBL/GenBank/DDBJ whole genome shotgun (WGS) entry which is preliminary data.</text>
</comment>
<evidence type="ECO:0000313" key="3">
    <source>
        <dbReference type="Proteomes" id="UP000283269"/>
    </source>
</evidence>
<gene>
    <name evidence="2" type="ORF">CVT25_007991</name>
</gene>
<evidence type="ECO:0000313" key="2">
    <source>
        <dbReference type="EMBL" id="PPQ87402.1"/>
    </source>
</evidence>
<proteinExistence type="predicted"/>